<dbReference type="KEGG" id="mpp:MICPUCDRAFT_56301"/>
<sequence length="226" mass="23950">MATVALARGANVSALAPSSCSRRRCRRRVDARWTTPGRATVASSASADDRAGESSGEIRPKRATGGRVGRAASTPGGGAAGTSPARRVVRRKPTVDRGKARTDEEKAAAMRELKAKAIAPRIDALVAVVVDACGRDEYKRANVAYAELKNDCADGSIPAEVFTAMLELCARLRMPSSAEGIFVDSVAAGHAPTETICWKLVEIFEQAGEKTRAEKVLAYMETRGMS</sequence>
<evidence type="ECO:0000313" key="3">
    <source>
        <dbReference type="Proteomes" id="UP000001876"/>
    </source>
</evidence>
<organism evidence="3">
    <name type="scientific">Micromonas pusilla (strain CCMP1545)</name>
    <name type="common">Picoplanktonic green alga</name>
    <dbReference type="NCBI Taxonomy" id="564608"/>
    <lineage>
        <taxon>Eukaryota</taxon>
        <taxon>Viridiplantae</taxon>
        <taxon>Chlorophyta</taxon>
        <taxon>Mamiellophyceae</taxon>
        <taxon>Mamiellales</taxon>
        <taxon>Mamiellaceae</taxon>
        <taxon>Micromonas</taxon>
    </lineage>
</organism>
<evidence type="ECO:0000313" key="2">
    <source>
        <dbReference type="EMBL" id="EEH58941.1"/>
    </source>
</evidence>
<dbReference type="RefSeq" id="XP_003057296.1">
    <property type="nucleotide sequence ID" value="XM_003057250.1"/>
</dbReference>
<name>C1MLX5_MICPC</name>
<accession>C1MLX5</accession>
<dbReference type="InterPro" id="IPR011990">
    <property type="entry name" value="TPR-like_helical_dom_sf"/>
</dbReference>
<dbReference type="GeneID" id="9682279"/>
<gene>
    <name evidence="2" type="ORF">MICPUCDRAFT_56301</name>
</gene>
<dbReference type="OrthoDB" id="10528852at2759"/>
<keyword evidence="3" id="KW-1185">Reference proteome</keyword>
<protein>
    <submittedName>
        <fullName evidence="2">Predicted protein</fullName>
    </submittedName>
</protein>
<dbReference type="Proteomes" id="UP000001876">
    <property type="component" value="Unassembled WGS sequence"/>
</dbReference>
<proteinExistence type="predicted"/>
<evidence type="ECO:0000256" key="1">
    <source>
        <dbReference type="SAM" id="MobiDB-lite"/>
    </source>
</evidence>
<dbReference type="OMA" id="TETICWK"/>
<dbReference type="Gene3D" id="1.25.40.10">
    <property type="entry name" value="Tetratricopeptide repeat domain"/>
    <property type="match status" value="1"/>
</dbReference>
<dbReference type="AlphaFoldDB" id="C1MLX5"/>
<dbReference type="EMBL" id="GG663737">
    <property type="protein sequence ID" value="EEH58941.1"/>
    <property type="molecule type" value="Genomic_DNA"/>
</dbReference>
<feature type="region of interest" description="Disordered" evidence="1">
    <location>
        <begin position="16"/>
        <end position="104"/>
    </location>
</feature>
<feature type="compositionally biased region" description="Basic and acidic residues" evidence="1">
    <location>
        <begin position="47"/>
        <end position="60"/>
    </location>
</feature>
<feature type="compositionally biased region" description="Basic and acidic residues" evidence="1">
    <location>
        <begin position="93"/>
        <end position="104"/>
    </location>
</feature>
<reference evidence="2 3" key="1">
    <citation type="journal article" date="2009" name="Science">
        <title>Green evolution and dynamic adaptations revealed by genomes of the marine picoeukaryotes Micromonas.</title>
        <authorList>
            <person name="Worden A.Z."/>
            <person name="Lee J.H."/>
            <person name="Mock T."/>
            <person name="Rouze P."/>
            <person name="Simmons M.P."/>
            <person name="Aerts A.L."/>
            <person name="Allen A.E."/>
            <person name="Cuvelier M.L."/>
            <person name="Derelle E."/>
            <person name="Everett M.V."/>
            <person name="Foulon E."/>
            <person name="Grimwood J."/>
            <person name="Gundlach H."/>
            <person name="Henrissat B."/>
            <person name="Napoli C."/>
            <person name="McDonald S.M."/>
            <person name="Parker M.S."/>
            <person name="Rombauts S."/>
            <person name="Salamov A."/>
            <person name="Von Dassow P."/>
            <person name="Badger J.H."/>
            <person name="Coutinho P.M."/>
            <person name="Demir E."/>
            <person name="Dubchak I."/>
            <person name="Gentemann C."/>
            <person name="Eikrem W."/>
            <person name="Gready J.E."/>
            <person name="John U."/>
            <person name="Lanier W."/>
            <person name="Lindquist E.A."/>
            <person name="Lucas S."/>
            <person name="Mayer K.F."/>
            <person name="Moreau H."/>
            <person name="Not F."/>
            <person name="Otillar R."/>
            <person name="Panaud O."/>
            <person name="Pangilinan J."/>
            <person name="Paulsen I."/>
            <person name="Piegu B."/>
            <person name="Poliakov A."/>
            <person name="Robbens S."/>
            <person name="Schmutz J."/>
            <person name="Toulza E."/>
            <person name="Wyss T."/>
            <person name="Zelensky A."/>
            <person name="Zhou K."/>
            <person name="Armbrust E.V."/>
            <person name="Bhattacharya D."/>
            <person name="Goodenough U.W."/>
            <person name="Van de Peer Y."/>
            <person name="Grigoriev I.V."/>
        </authorList>
    </citation>
    <scope>NUCLEOTIDE SEQUENCE [LARGE SCALE GENOMIC DNA]</scope>
    <source>
        <strain evidence="2 3">CCMP1545</strain>
    </source>
</reference>